<evidence type="ECO:0000313" key="3">
    <source>
        <dbReference type="Proteomes" id="UP000010552"/>
    </source>
</evidence>
<reference evidence="3" key="1">
    <citation type="journal article" date="2013" name="Science">
        <title>Comparative analysis of bat genomes provides insight into the evolution of flight and immunity.</title>
        <authorList>
            <person name="Zhang G."/>
            <person name="Cowled C."/>
            <person name="Shi Z."/>
            <person name="Huang Z."/>
            <person name="Bishop-Lilly K.A."/>
            <person name="Fang X."/>
            <person name="Wynne J.W."/>
            <person name="Xiong Z."/>
            <person name="Baker M.L."/>
            <person name="Zhao W."/>
            <person name="Tachedjian M."/>
            <person name="Zhu Y."/>
            <person name="Zhou P."/>
            <person name="Jiang X."/>
            <person name="Ng J."/>
            <person name="Yang L."/>
            <person name="Wu L."/>
            <person name="Xiao J."/>
            <person name="Feng Y."/>
            <person name="Chen Y."/>
            <person name="Sun X."/>
            <person name="Zhang Y."/>
            <person name="Marsh G.A."/>
            <person name="Crameri G."/>
            <person name="Broder C.C."/>
            <person name="Frey K.G."/>
            <person name="Wang L.F."/>
            <person name="Wang J."/>
        </authorList>
    </citation>
    <scope>NUCLEOTIDE SEQUENCE [LARGE SCALE GENOMIC DNA]</scope>
</reference>
<evidence type="ECO:0000313" key="2">
    <source>
        <dbReference type="EMBL" id="ELK08508.1"/>
    </source>
</evidence>
<dbReference type="InParanoid" id="L5KDF4"/>
<name>L5KDF4_PTEAL</name>
<proteinExistence type="predicted"/>
<dbReference type="EMBL" id="KB030891">
    <property type="protein sequence ID" value="ELK08508.1"/>
    <property type="molecule type" value="Genomic_DNA"/>
</dbReference>
<feature type="region of interest" description="Disordered" evidence="1">
    <location>
        <begin position="134"/>
        <end position="159"/>
    </location>
</feature>
<dbReference type="Proteomes" id="UP000010552">
    <property type="component" value="Unassembled WGS sequence"/>
</dbReference>
<organism evidence="2 3">
    <name type="scientific">Pteropus alecto</name>
    <name type="common">Black flying fox</name>
    <dbReference type="NCBI Taxonomy" id="9402"/>
    <lineage>
        <taxon>Eukaryota</taxon>
        <taxon>Metazoa</taxon>
        <taxon>Chordata</taxon>
        <taxon>Craniata</taxon>
        <taxon>Vertebrata</taxon>
        <taxon>Euteleostomi</taxon>
        <taxon>Mammalia</taxon>
        <taxon>Eutheria</taxon>
        <taxon>Laurasiatheria</taxon>
        <taxon>Chiroptera</taxon>
        <taxon>Yinpterochiroptera</taxon>
        <taxon>Pteropodoidea</taxon>
        <taxon>Pteropodidae</taxon>
        <taxon>Pteropodinae</taxon>
        <taxon>Pteropus</taxon>
    </lineage>
</organism>
<dbReference type="AlphaFoldDB" id="L5KDF4"/>
<sequence>MLQELHGRCPQQAVVAAQSLDLLEHSISVTSSFLFPLVLMFSSTDVTSVIHWPRPHPQRERLMNSEVGKHGSCFPPWSETRLDDASSMRMLLTTRVLRARTTAEPTGACAHPAGAPHRIAGRSLAQDMRDPVLNSPVGTCRSPFRLKPTQELPTEDGEMGPIREAWRVLQ</sequence>
<keyword evidence="3" id="KW-1185">Reference proteome</keyword>
<gene>
    <name evidence="2" type="ORF">PAL_GLEAN10008427</name>
</gene>
<evidence type="ECO:0000256" key="1">
    <source>
        <dbReference type="SAM" id="MobiDB-lite"/>
    </source>
</evidence>
<accession>L5KDF4</accession>
<protein>
    <submittedName>
        <fullName evidence="2">Uncharacterized protein</fullName>
    </submittedName>
</protein>